<evidence type="ECO:0000256" key="8">
    <source>
        <dbReference type="ARBA" id="ARBA00023136"/>
    </source>
</evidence>
<proteinExistence type="inferred from homology"/>
<gene>
    <name evidence="14" type="ORF">SAMN05216474_2561</name>
</gene>
<dbReference type="InterPro" id="IPR004513">
    <property type="entry name" value="FtsX"/>
</dbReference>
<protein>
    <recommendedName>
        <fullName evidence="3 10">Cell division protein FtsX</fullName>
    </recommendedName>
</protein>
<evidence type="ECO:0000259" key="12">
    <source>
        <dbReference type="Pfam" id="PF02687"/>
    </source>
</evidence>
<feature type="transmembrane region" description="Helical" evidence="11">
    <location>
        <begin position="220"/>
        <end position="246"/>
    </location>
</feature>
<dbReference type="GO" id="GO:0051301">
    <property type="term" value="P:cell division"/>
    <property type="evidence" value="ECO:0007669"/>
    <property type="project" value="UniProtKB-KW"/>
</dbReference>
<keyword evidence="4 10" id="KW-1003">Cell membrane</keyword>
<dbReference type="InterPro" id="IPR003838">
    <property type="entry name" value="ABC3_permease_C"/>
</dbReference>
<dbReference type="AlphaFoldDB" id="A0A1I7B534"/>
<evidence type="ECO:0000256" key="11">
    <source>
        <dbReference type="SAM" id="Phobius"/>
    </source>
</evidence>
<dbReference type="Proteomes" id="UP000236454">
    <property type="component" value="Unassembled WGS sequence"/>
</dbReference>
<reference evidence="14 15" key="1">
    <citation type="submission" date="2016-10" db="EMBL/GenBank/DDBJ databases">
        <authorList>
            <person name="de Groot N.N."/>
        </authorList>
    </citation>
    <scope>NUCLEOTIDE SEQUENCE [LARGE SCALE GENOMIC DNA]</scope>
    <source>
        <strain evidence="14 15">CGMCC 1.7005</strain>
    </source>
</reference>
<keyword evidence="6 11" id="KW-0812">Transmembrane</keyword>
<dbReference type="Pfam" id="PF18075">
    <property type="entry name" value="FtsX_ECD"/>
    <property type="match status" value="1"/>
</dbReference>
<dbReference type="OrthoDB" id="9813411at2"/>
<keyword evidence="15" id="KW-1185">Reference proteome</keyword>
<dbReference type="PANTHER" id="PTHR47755:SF1">
    <property type="entry name" value="CELL DIVISION PROTEIN FTSX"/>
    <property type="match status" value="1"/>
</dbReference>
<evidence type="ECO:0000256" key="5">
    <source>
        <dbReference type="ARBA" id="ARBA00022618"/>
    </source>
</evidence>
<dbReference type="Pfam" id="PF02687">
    <property type="entry name" value="FtsX"/>
    <property type="match status" value="1"/>
</dbReference>
<evidence type="ECO:0000256" key="10">
    <source>
        <dbReference type="PIRNR" id="PIRNR003097"/>
    </source>
</evidence>
<evidence type="ECO:0000256" key="9">
    <source>
        <dbReference type="ARBA" id="ARBA00023306"/>
    </source>
</evidence>
<feature type="transmembrane region" description="Helical" evidence="11">
    <location>
        <begin position="20"/>
        <end position="41"/>
    </location>
</feature>
<name>A0A1I7B534_9FLAO</name>
<feature type="transmembrane region" description="Helical" evidence="11">
    <location>
        <begin position="258"/>
        <end position="285"/>
    </location>
</feature>
<feature type="domain" description="FtsX extracellular" evidence="13">
    <location>
        <begin position="52"/>
        <end position="138"/>
    </location>
</feature>
<keyword evidence="9 10" id="KW-0131">Cell cycle</keyword>
<keyword evidence="7 11" id="KW-1133">Transmembrane helix</keyword>
<dbReference type="InterPro" id="IPR040690">
    <property type="entry name" value="FtsX_ECD"/>
</dbReference>
<keyword evidence="8 10" id="KW-0472">Membrane</keyword>
<dbReference type="EMBL" id="FPAS01000004">
    <property type="protein sequence ID" value="SFT82299.1"/>
    <property type="molecule type" value="Genomic_DNA"/>
</dbReference>
<feature type="domain" description="ABC3 transporter permease C-terminal" evidence="12">
    <location>
        <begin position="175"/>
        <end position="288"/>
    </location>
</feature>
<dbReference type="RefSeq" id="WP_090250898.1">
    <property type="nucleotide sequence ID" value="NZ_FPAS01000004.1"/>
</dbReference>
<evidence type="ECO:0000256" key="6">
    <source>
        <dbReference type="ARBA" id="ARBA00022692"/>
    </source>
</evidence>
<dbReference type="STRING" id="477690.SAMN05216474_2561"/>
<evidence type="ECO:0000313" key="14">
    <source>
        <dbReference type="EMBL" id="SFT82299.1"/>
    </source>
</evidence>
<evidence type="ECO:0000259" key="13">
    <source>
        <dbReference type="Pfam" id="PF18075"/>
    </source>
</evidence>
<keyword evidence="5 10" id="KW-0132">Cell division</keyword>
<evidence type="ECO:0000256" key="3">
    <source>
        <dbReference type="ARBA" id="ARBA00021907"/>
    </source>
</evidence>
<organism evidence="14 15">
    <name type="scientific">Lishizhenia tianjinensis</name>
    <dbReference type="NCBI Taxonomy" id="477690"/>
    <lineage>
        <taxon>Bacteria</taxon>
        <taxon>Pseudomonadati</taxon>
        <taxon>Bacteroidota</taxon>
        <taxon>Flavobacteriia</taxon>
        <taxon>Flavobacteriales</taxon>
        <taxon>Crocinitomicaceae</taxon>
        <taxon>Lishizhenia</taxon>
    </lineage>
</organism>
<keyword evidence="10" id="KW-0997">Cell inner membrane</keyword>
<dbReference type="PANTHER" id="PTHR47755">
    <property type="entry name" value="CELL DIVISION PROTEIN FTSX"/>
    <property type="match status" value="1"/>
</dbReference>
<feature type="transmembrane region" description="Helical" evidence="11">
    <location>
        <begin position="169"/>
        <end position="192"/>
    </location>
</feature>
<dbReference type="Gene3D" id="3.30.70.3040">
    <property type="match status" value="1"/>
</dbReference>
<evidence type="ECO:0000313" key="15">
    <source>
        <dbReference type="Proteomes" id="UP000236454"/>
    </source>
</evidence>
<evidence type="ECO:0000256" key="1">
    <source>
        <dbReference type="ARBA" id="ARBA00004651"/>
    </source>
</evidence>
<comment type="similarity">
    <text evidence="2 10">Belongs to the ABC-4 integral membrane protein family. FtsX subfamily.</text>
</comment>
<sequence>MAKDIEKYNKRGLQTSYVSVIVGISLVLFMLGMVIGTYLWFENLQNASKENIEIDLFFDPSLNNSDIKFIEQDLKKFEQIKEAWFVSPDRALEVFNDGNSEEINAIKEIYEGESPLPPSITFHPKASIATPEAIKTLKAELLAAYPNKITEINYNEQELENVNLGFLKAIYVFAILAFLLIIVAFAIINNTIRLSLYSKRFTIKTMQLVGAKPRFIRRPFLWHSILQGVISAILGMALLTGAFFVIESYFFSIDIDYTIMNLGILFGSLLALGSIISILSTWFALNKYLRKKLDDLY</sequence>
<comment type="subcellular location">
    <subcellularLocation>
        <location evidence="10">Cell inner membrane</location>
    </subcellularLocation>
    <subcellularLocation>
        <location evidence="1">Cell membrane</location>
        <topology evidence="1">Multi-pass membrane protein</topology>
    </subcellularLocation>
</comment>
<accession>A0A1I7B534</accession>
<dbReference type="PIRSF" id="PIRSF003097">
    <property type="entry name" value="FtsX"/>
    <property type="match status" value="1"/>
</dbReference>
<comment type="function">
    <text evidence="10">Required for cell division and gliding motility.</text>
</comment>
<evidence type="ECO:0000256" key="7">
    <source>
        <dbReference type="ARBA" id="ARBA00022989"/>
    </source>
</evidence>
<dbReference type="GO" id="GO:0005886">
    <property type="term" value="C:plasma membrane"/>
    <property type="evidence" value="ECO:0007669"/>
    <property type="project" value="UniProtKB-SubCell"/>
</dbReference>
<evidence type="ECO:0000256" key="2">
    <source>
        <dbReference type="ARBA" id="ARBA00007379"/>
    </source>
</evidence>
<evidence type="ECO:0000256" key="4">
    <source>
        <dbReference type="ARBA" id="ARBA00022475"/>
    </source>
</evidence>